<feature type="transmembrane region" description="Helical" evidence="5">
    <location>
        <begin position="57"/>
        <end position="79"/>
    </location>
</feature>
<dbReference type="InterPro" id="IPR000412">
    <property type="entry name" value="ABC_2_transport"/>
</dbReference>
<dbReference type="InterPro" id="IPR013525">
    <property type="entry name" value="ABC2_TM"/>
</dbReference>
<dbReference type="InterPro" id="IPR051784">
    <property type="entry name" value="Nod_factor_ABC_transporter"/>
</dbReference>
<gene>
    <name evidence="7" type="ORF">ACFSCX_12165</name>
</gene>
<dbReference type="EMBL" id="JBHUEM010000020">
    <property type="protein sequence ID" value="MFD1737309.1"/>
    <property type="molecule type" value="Genomic_DNA"/>
</dbReference>
<keyword evidence="3 5" id="KW-1133">Transmembrane helix</keyword>
<keyword evidence="8" id="KW-1185">Reference proteome</keyword>
<evidence type="ECO:0000256" key="2">
    <source>
        <dbReference type="ARBA" id="ARBA00022692"/>
    </source>
</evidence>
<dbReference type="Pfam" id="PF01061">
    <property type="entry name" value="ABC2_membrane"/>
    <property type="match status" value="1"/>
</dbReference>
<keyword evidence="2 5" id="KW-0812">Transmembrane</keyword>
<proteinExistence type="predicted"/>
<accession>A0ABW4LQ59</accession>
<evidence type="ECO:0000256" key="4">
    <source>
        <dbReference type="ARBA" id="ARBA00023136"/>
    </source>
</evidence>
<dbReference type="PRINTS" id="PR00164">
    <property type="entry name" value="ABC2TRNSPORT"/>
</dbReference>
<dbReference type="PANTHER" id="PTHR43229:SF2">
    <property type="entry name" value="NODULATION PROTEIN J"/>
    <property type="match status" value="1"/>
</dbReference>
<reference evidence="8" key="1">
    <citation type="journal article" date="2019" name="Int. J. Syst. Evol. Microbiol.">
        <title>The Global Catalogue of Microorganisms (GCM) 10K type strain sequencing project: providing services to taxonomists for standard genome sequencing and annotation.</title>
        <authorList>
            <consortium name="The Broad Institute Genomics Platform"/>
            <consortium name="The Broad Institute Genome Sequencing Center for Infectious Disease"/>
            <person name="Wu L."/>
            <person name="Ma J."/>
        </authorList>
    </citation>
    <scope>NUCLEOTIDE SEQUENCE [LARGE SCALE GENOMIC DNA]</scope>
    <source>
        <strain evidence="8">CCUG 49339</strain>
    </source>
</reference>
<evidence type="ECO:0000259" key="6">
    <source>
        <dbReference type="Pfam" id="PF01061"/>
    </source>
</evidence>
<feature type="transmembrane region" description="Helical" evidence="5">
    <location>
        <begin position="171"/>
        <end position="190"/>
    </location>
</feature>
<feature type="domain" description="ABC-2 type transporter transmembrane" evidence="6">
    <location>
        <begin position="27"/>
        <end position="217"/>
    </location>
</feature>
<dbReference type="RefSeq" id="WP_377928512.1">
    <property type="nucleotide sequence ID" value="NZ_JBHUEM010000020.1"/>
</dbReference>
<organism evidence="7 8">
    <name type="scientific">Bacillus salitolerans</name>
    <dbReference type="NCBI Taxonomy" id="1437434"/>
    <lineage>
        <taxon>Bacteria</taxon>
        <taxon>Bacillati</taxon>
        <taxon>Bacillota</taxon>
        <taxon>Bacilli</taxon>
        <taxon>Bacillales</taxon>
        <taxon>Bacillaceae</taxon>
        <taxon>Bacillus</taxon>
    </lineage>
</organism>
<comment type="subcellular location">
    <subcellularLocation>
        <location evidence="1">Membrane</location>
        <topology evidence="1">Multi-pass membrane protein</topology>
    </subcellularLocation>
</comment>
<dbReference type="Proteomes" id="UP001597214">
    <property type="component" value="Unassembled WGS sequence"/>
</dbReference>
<feature type="transmembrane region" description="Helical" evidence="5">
    <location>
        <begin position="135"/>
        <end position="159"/>
    </location>
</feature>
<protein>
    <submittedName>
        <fullName evidence="7">ABC transporter permease</fullName>
    </submittedName>
</protein>
<evidence type="ECO:0000313" key="7">
    <source>
        <dbReference type="EMBL" id="MFD1737309.1"/>
    </source>
</evidence>
<evidence type="ECO:0000256" key="3">
    <source>
        <dbReference type="ARBA" id="ARBA00022989"/>
    </source>
</evidence>
<dbReference type="PANTHER" id="PTHR43229">
    <property type="entry name" value="NODULATION PROTEIN J"/>
    <property type="match status" value="1"/>
</dbReference>
<feature type="transmembrane region" description="Helical" evidence="5">
    <location>
        <begin position="107"/>
        <end position="129"/>
    </location>
</feature>
<feature type="transmembrane region" description="Helical" evidence="5">
    <location>
        <begin position="26"/>
        <end position="51"/>
    </location>
</feature>
<sequence length="258" mass="29849">MNTFQFFMYNCSLTWKMQRNELPLKVFISTFAIRIIFQALFFVWVVGVIGGDRMKEFALYGNMLIPAVHILLIDIYNILKDEIDEQRLDLLTITKSSLLSILIGRSIVYFLKSVLIIIFTYIVISSLLIDGFGHWYYFLTALPLIIIFALSAYALGIFIASINVNQKISEMLPNIMLSLLILMGNFTIPIENLPTFLQVVSHFLPLGHIVSAFRSYMVEGIPYWTNPTFYLEIPIMLIYLLFGYGLYLYSVKRMRKAQ</sequence>
<name>A0ABW4LQ59_9BACI</name>
<evidence type="ECO:0000256" key="5">
    <source>
        <dbReference type="SAM" id="Phobius"/>
    </source>
</evidence>
<feature type="transmembrane region" description="Helical" evidence="5">
    <location>
        <begin position="229"/>
        <end position="249"/>
    </location>
</feature>
<evidence type="ECO:0000256" key="1">
    <source>
        <dbReference type="ARBA" id="ARBA00004141"/>
    </source>
</evidence>
<keyword evidence="4 5" id="KW-0472">Membrane</keyword>
<comment type="caution">
    <text evidence="7">The sequence shown here is derived from an EMBL/GenBank/DDBJ whole genome shotgun (WGS) entry which is preliminary data.</text>
</comment>
<evidence type="ECO:0000313" key="8">
    <source>
        <dbReference type="Proteomes" id="UP001597214"/>
    </source>
</evidence>